<gene>
    <name evidence="10" type="ORF">OR16_38187</name>
</gene>
<dbReference type="AlphaFoldDB" id="H1SGU8"/>
<evidence type="ECO:0000313" key="11">
    <source>
        <dbReference type="Proteomes" id="UP000005808"/>
    </source>
</evidence>
<keyword evidence="5" id="KW-0769">Symport</keyword>
<keyword evidence="6 8" id="KW-1133">Transmembrane helix</keyword>
<dbReference type="PROSITE" id="PS50850">
    <property type="entry name" value="MFS"/>
    <property type="match status" value="1"/>
</dbReference>
<dbReference type="OrthoDB" id="6766492at2"/>
<dbReference type="GO" id="GO:0015293">
    <property type="term" value="F:symporter activity"/>
    <property type="evidence" value="ECO:0007669"/>
    <property type="project" value="UniProtKB-KW"/>
</dbReference>
<dbReference type="FunFam" id="1.20.1250.20:FF:000001">
    <property type="entry name" value="Dicarboxylate MFS transporter"/>
    <property type="match status" value="1"/>
</dbReference>
<dbReference type="Gene3D" id="1.20.1250.20">
    <property type="entry name" value="MFS general substrate transporter like domains"/>
    <property type="match status" value="2"/>
</dbReference>
<evidence type="ECO:0000256" key="5">
    <source>
        <dbReference type="ARBA" id="ARBA00022847"/>
    </source>
</evidence>
<dbReference type="EMBL" id="AHJE01000136">
    <property type="protein sequence ID" value="EHP38273.1"/>
    <property type="molecule type" value="Genomic_DNA"/>
</dbReference>
<keyword evidence="3" id="KW-1003">Cell membrane</keyword>
<accession>H1SGU8</accession>
<evidence type="ECO:0000256" key="8">
    <source>
        <dbReference type="SAM" id="Phobius"/>
    </source>
</evidence>
<dbReference type="InterPro" id="IPR036259">
    <property type="entry name" value="MFS_trans_sf"/>
</dbReference>
<proteinExistence type="predicted"/>
<feature type="transmembrane region" description="Helical" evidence="8">
    <location>
        <begin position="293"/>
        <end position="314"/>
    </location>
</feature>
<feature type="transmembrane region" description="Helical" evidence="8">
    <location>
        <begin position="382"/>
        <end position="405"/>
    </location>
</feature>
<evidence type="ECO:0000256" key="1">
    <source>
        <dbReference type="ARBA" id="ARBA00004651"/>
    </source>
</evidence>
<dbReference type="InterPro" id="IPR020846">
    <property type="entry name" value="MFS_dom"/>
</dbReference>
<feature type="transmembrane region" description="Helical" evidence="8">
    <location>
        <begin position="411"/>
        <end position="430"/>
    </location>
</feature>
<dbReference type="Proteomes" id="UP000005808">
    <property type="component" value="Unassembled WGS sequence"/>
</dbReference>
<dbReference type="PATRIC" id="fig|1127483.3.peg.7604"/>
<keyword evidence="4 8" id="KW-0812">Transmembrane</keyword>
<evidence type="ECO:0000256" key="2">
    <source>
        <dbReference type="ARBA" id="ARBA00022448"/>
    </source>
</evidence>
<dbReference type="SUPFAM" id="SSF103473">
    <property type="entry name" value="MFS general substrate transporter"/>
    <property type="match status" value="1"/>
</dbReference>
<feature type="transmembrane region" description="Helical" evidence="8">
    <location>
        <begin position="29"/>
        <end position="57"/>
    </location>
</feature>
<keyword evidence="7 8" id="KW-0472">Membrane</keyword>
<sequence>MPTTSSTVGADSARSQQARPLTGQDYKTLALAALGGALEFYDFIIFVFFATVIGQLFFPPSVPDWLRQLQTFGIFAAGYLARPLGGIIMAHFGDLLGRKKMFTLSILLMSVPTLLMGLLPTYHAIGLLAPVALLLLRVMQGAAVGGEVPGAWVFVSEHVPARRTGYACGTLTAGLTAGILLGSLVATGVNTIFTPAELVDWGWRMPFLLGGVFGIGSMYLRRWLHETPVFAELQKRKALAAEMPLKTVVRDHRGAVAVSMLLTWMLSAGIVVVILMTPTFLQKIYGFDARTALVANSVATLCLTIGCVVAGLMADKVGPRVTLFGGGLLLAISSYVFYSTLHTRPDLLIPLYAVAGFFVGTIGAVPYVLVKAFPAQVRFSGLSFSYNLSYAIFGGLTPMIVTLMLKNDPLAPAYYVVALCLLGMVTALFVKDRSLA</sequence>
<evidence type="ECO:0000256" key="7">
    <source>
        <dbReference type="ARBA" id="ARBA00023136"/>
    </source>
</evidence>
<dbReference type="InterPro" id="IPR051084">
    <property type="entry name" value="H+-coupled_symporters"/>
</dbReference>
<dbReference type="PANTHER" id="PTHR43528">
    <property type="entry name" value="ALPHA-KETOGLUTARATE PERMEASE"/>
    <property type="match status" value="1"/>
</dbReference>
<feature type="transmembrane region" description="Helical" evidence="8">
    <location>
        <begin position="166"/>
        <end position="189"/>
    </location>
</feature>
<feature type="transmembrane region" description="Helical" evidence="8">
    <location>
        <begin position="201"/>
        <end position="220"/>
    </location>
</feature>
<feature type="transmembrane region" description="Helical" evidence="8">
    <location>
        <begin position="255"/>
        <end position="281"/>
    </location>
</feature>
<feature type="domain" description="Major facilitator superfamily (MFS) profile" evidence="9">
    <location>
        <begin position="28"/>
        <end position="435"/>
    </location>
</feature>
<dbReference type="Pfam" id="PF07690">
    <property type="entry name" value="MFS_1"/>
    <property type="match status" value="1"/>
</dbReference>
<feature type="transmembrane region" description="Helical" evidence="8">
    <location>
        <begin position="102"/>
        <end position="125"/>
    </location>
</feature>
<dbReference type="GO" id="GO:0005886">
    <property type="term" value="C:plasma membrane"/>
    <property type="evidence" value="ECO:0007669"/>
    <property type="project" value="UniProtKB-SubCell"/>
</dbReference>
<evidence type="ECO:0000256" key="6">
    <source>
        <dbReference type="ARBA" id="ARBA00022989"/>
    </source>
</evidence>
<keyword evidence="2" id="KW-0813">Transport</keyword>
<feature type="transmembrane region" description="Helical" evidence="8">
    <location>
        <begin position="69"/>
        <end position="90"/>
    </location>
</feature>
<evidence type="ECO:0000313" key="10">
    <source>
        <dbReference type="EMBL" id="EHP38273.1"/>
    </source>
</evidence>
<dbReference type="InterPro" id="IPR011701">
    <property type="entry name" value="MFS"/>
</dbReference>
<dbReference type="PANTHER" id="PTHR43528:SF7">
    <property type="entry name" value="MFS TRANSPORTER"/>
    <property type="match status" value="1"/>
</dbReference>
<reference evidence="10 11" key="1">
    <citation type="journal article" date="2012" name="J. Bacteriol.">
        <title>De Novo Genome Project of Cupriavidus basilensis OR16.</title>
        <authorList>
            <person name="Cserhati M."/>
            <person name="Kriszt B."/>
            <person name="Szoboszlay S."/>
            <person name="Toth A."/>
            <person name="Szabo I."/>
            <person name="Tancsics A."/>
            <person name="Nagy I."/>
            <person name="Horvath B."/>
            <person name="Nagy I."/>
            <person name="Kukolya J."/>
        </authorList>
    </citation>
    <scope>NUCLEOTIDE SEQUENCE [LARGE SCALE GENOMIC DNA]</scope>
    <source>
        <strain evidence="10 11">OR16</strain>
    </source>
</reference>
<feature type="transmembrane region" description="Helical" evidence="8">
    <location>
        <begin position="321"/>
        <end position="341"/>
    </location>
</feature>
<evidence type="ECO:0000256" key="3">
    <source>
        <dbReference type="ARBA" id="ARBA00022475"/>
    </source>
</evidence>
<comment type="subcellular location">
    <subcellularLocation>
        <location evidence="1">Cell membrane</location>
        <topology evidence="1">Multi-pass membrane protein</topology>
    </subcellularLocation>
</comment>
<organism evidence="10 11">
    <name type="scientific">Cupriavidus basilensis OR16</name>
    <dbReference type="NCBI Taxonomy" id="1127483"/>
    <lineage>
        <taxon>Bacteria</taxon>
        <taxon>Pseudomonadati</taxon>
        <taxon>Pseudomonadota</taxon>
        <taxon>Betaproteobacteria</taxon>
        <taxon>Burkholderiales</taxon>
        <taxon>Burkholderiaceae</taxon>
        <taxon>Cupriavidus</taxon>
    </lineage>
</organism>
<evidence type="ECO:0000259" key="9">
    <source>
        <dbReference type="PROSITE" id="PS50850"/>
    </source>
</evidence>
<evidence type="ECO:0000256" key="4">
    <source>
        <dbReference type="ARBA" id="ARBA00022692"/>
    </source>
</evidence>
<dbReference type="RefSeq" id="WP_006163662.1">
    <property type="nucleotide sequence ID" value="NZ_AHJE01000136.1"/>
</dbReference>
<protein>
    <submittedName>
        <fullName evidence="10">General substrate transporter</fullName>
    </submittedName>
</protein>
<name>H1SGU8_9BURK</name>
<comment type="caution">
    <text evidence="10">The sequence shown here is derived from an EMBL/GenBank/DDBJ whole genome shotgun (WGS) entry which is preliminary data.</text>
</comment>
<feature type="transmembrane region" description="Helical" evidence="8">
    <location>
        <begin position="347"/>
        <end position="370"/>
    </location>
</feature>